<organism evidence="1 2">
    <name type="scientific">Actinoplanes nipponensis</name>
    <dbReference type="NCBI Taxonomy" id="135950"/>
    <lineage>
        <taxon>Bacteria</taxon>
        <taxon>Bacillati</taxon>
        <taxon>Actinomycetota</taxon>
        <taxon>Actinomycetes</taxon>
        <taxon>Micromonosporales</taxon>
        <taxon>Micromonosporaceae</taxon>
        <taxon>Actinoplanes</taxon>
    </lineage>
</organism>
<name>A0A919JP25_9ACTN</name>
<sequence length="724" mass="74647">MSAERQFTSWRRDGLVAAVAGTPAAGRARADLTATIALAGSARRSPIPVELAGPGDVAGVPSDQIARCDPFDGCPDFEPEYFPYVELVNPALPWLFSPAGPSTAPLPNPEAVPVPPGPQRRLRPWLALVTVPVEAATVTAGGNGRPPVLSCPGAELPDPEESWAWAHVDGGGTGTAVSRLLSPRRLVAGRAYQSFLVPAFAAGLDPAGLPHPGAGPLDPAWRRDGTAQLPVYFTFRFATGAAGTFEELARRLRPRAAPEATTGRVVATDAPGWGVVGPAGSTVVVPGALRPVKTAAADPLPPGLAARLAAAISATGPGPQLRPPLYGQDYAGGATAVDAAGAGWLPELNTDPRHRLAAGLGAWAVAVNQDSLSDRAWTQLAAAGIQPAASTDPELGDAMRPVLAARADAGPVAVLAPALARLARAAGPRAAAVPGMPAPPAPAAPARRFAPTFDEPAFTLLRAVAPEWLLPGAGDIPDESVVALSTDQSFAEAFLVGLNHALARELQWRRYPLDTTGTMFHRFWAAAPGAADPTVGEIAGWHDTALGSHGPAPDNLVLLVRGALLRRFPTASIYLSGFRPADGAEVRMAPVVAGRLAAGTSFFGFPITPETALNPAGADGITGWKVVIEEGVDHPRFGLDPAPADGGTAPVDGWRDLDWGHPQVAAAAYVPVAGPLAGLTRPLTTRPGPALAVRLTWGADSAELAMILTRPAFRVRIPVALWLS</sequence>
<keyword evidence="2" id="KW-1185">Reference proteome</keyword>
<evidence type="ECO:0000313" key="2">
    <source>
        <dbReference type="Proteomes" id="UP000647172"/>
    </source>
</evidence>
<evidence type="ECO:0000313" key="1">
    <source>
        <dbReference type="EMBL" id="GIE53168.1"/>
    </source>
</evidence>
<proteinExistence type="predicted"/>
<gene>
    <name evidence="1" type="ORF">Ani05nite_67020</name>
</gene>
<comment type="caution">
    <text evidence="1">The sequence shown here is derived from an EMBL/GenBank/DDBJ whole genome shotgun (WGS) entry which is preliminary data.</text>
</comment>
<dbReference type="EMBL" id="BOMQ01000079">
    <property type="protein sequence ID" value="GIE53168.1"/>
    <property type="molecule type" value="Genomic_DNA"/>
</dbReference>
<accession>A0A919JP25</accession>
<reference evidence="1" key="1">
    <citation type="submission" date="2021-01" db="EMBL/GenBank/DDBJ databases">
        <title>Whole genome shotgun sequence of Actinoplanes nipponensis NBRC 14063.</title>
        <authorList>
            <person name="Komaki H."/>
            <person name="Tamura T."/>
        </authorList>
    </citation>
    <scope>NUCLEOTIDE SEQUENCE</scope>
    <source>
        <strain evidence="1">NBRC 14063</strain>
    </source>
</reference>
<dbReference type="Proteomes" id="UP000647172">
    <property type="component" value="Unassembled WGS sequence"/>
</dbReference>
<dbReference type="AlphaFoldDB" id="A0A919JP25"/>
<dbReference type="RefSeq" id="WP_203775006.1">
    <property type="nucleotide sequence ID" value="NZ_BAAAYJ010000037.1"/>
</dbReference>
<protein>
    <submittedName>
        <fullName evidence="1">Uncharacterized protein</fullName>
    </submittedName>
</protein>